<evidence type="ECO:0000256" key="3">
    <source>
        <dbReference type="ARBA" id="ARBA00011534"/>
    </source>
</evidence>
<evidence type="ECO:0000256" key="11">
    <source>
        <dbReference type="ARBA" id="ARBA00048679"/>
    </source>
</evidence>
<evidence type="ECO:0000256" key="9">
    <source>
        <dbReference type="ARBA" id="ARBA00033194"/>
    </source>
</evidence>
<dbReference type="PANTHER" id="PTHR44167:SF24">
    <property type="entry name" value="SERINE_THREONINE-PROTEIN KINASE CHK2"/>
    <property type="match status" value="1"/>
</dbReference>
<evidence type="ECO:0000313" key="14">
    <source>
        <dbReference type="Proteomes" id="UP001150941"/>
    </source>
</evidence>
<comment type="caution">
    <text evidence="13">The sequence shown here is derived from an EMBL/GenBank/DDBJ whole genome shotgun (WGS) entry which is preliminary data.</text>
</comment>
<dbReference type="PROSITE" id="PS00109">
    <property type="entry name" value="PROTEIN_KINASE_TYR"/>
    <property type="match status" value="1"/>
</dbReference>
<keyword evidence="14" id="KW-1185">Reference proteome</keyword>
<evidence type="ECO:0000256" key="6">
    <source>
        <dbReference type="ARBA" id="ARBA00019973"/>
    </source>
</evidence>
<comment type="subcellular location">
    <subcellularLocation>
        <location evidence="2">Chromosome</location>
        <location evidence="2">Telomere</location>
    </subcellularLocation>
</comment>
<dbReference type="InterPro" id="IPR000719">
    <property type="entry name" value="Prot_kinase_dom"/>
</dbReference>
<evidence type="ECO:0000256" key="10">
    <source>
        <dbReference type="ARBA" id="ARBA00047899"/>
    </source>
</evidence>
<sequence length="350" mass="39876">MFHSEAEQNSLESTRHSRFISGYADTTLTIQYQNDLEIIGVGAAGQVYAVNEHTVLKACRIYEPPSPNATARVLWDYSSETVFHYVILKDEREVLQLLADHPHPNIIEVIDVDQPEGIYLRKYQQFSDLMPAPQMERILWYQEILRALSHLHELGITHSDIRIDNILFNFERHALLSDFGASCPFGYPNPSLLLLMNGVSDVVSDVTDRFAMASMIYELETGGRPDISINSSKELYFPTVQTGDVVLDALIQNAWQGSFDSTLAMLRHAEKLGYGRDIRQPTMHSVSKTELREQVLLWRTGRINKYGCVLFSLLTESQIQALAERYGWQPRRATIWKPAPTAPPHIDKDQ</sequence>
<dbReference type="EMBL" id="JAPQKS010000001">
    <property type="protein sequence ID" value="KAJ5248593.1"/>
    <property type="molecule type" value="Genomic_DNA"/>
</dbReference>
<accession>A0A9W9PJG8</accession>
<evidence type="ECO:0000256" key="4">
    <source>
        <dbReference type="ARBA" id="ARBA00012513"/>
    </source>
</evidence>
<dbReference type="Proteomes" id="UP001150941">
    <property type="component" value="Unassembled WGS sequence"/>
</dbReference>
<dbReference type="GO" id="GO:0000781">
    <property type="term" value="C:chromosome, telomeric region"/>
    <property type="evidence" value="ECO:0007669"/>
    <property type="project" value="UniProtKB-SubCell"/>
</dbReference>
<dbReference type="InterPro" id="IPR011009">
    <property type="entry name" value="Kinase-like_dom_sf"/>
</dbReference>
<dbReference type="RefSeq" id="XP_058335372.1">
    <property type="nucleotide sequence ID" value="XM_058469341.1"/>
</dbReference>
<dbReference type="SUPFAM" id="SSF56112">
    <property type="entry name" value="Protein kinase-like (PK-like)"/>
    <property type="match status" value="1"/>
</dbReference>
<dbReference type="PROSITE" id="PS50011">
    <property type="entry name" value="PROTEIN_KINASE_DOM"/>
    <property type="match status" value="1"/>
</dbReference>
<dbReference type="AlphaFoldDB" id="A0A9W9PJG8"/>
<comment type="function">
    <text evidence="1">Component of the EKC/KEOPS complex that is required for the formation of a threonylcarbamoyl group on adenosine at position 37 (t(6)A37) in tRNAs that read codons beginning with adenine. The complex is probably involved in the transfer of the threonylcarbamoyl moiety of threonylcarbamoyl-AMP (TC-AMP) to the N6 group of A37. BUD32 has ATPase activity in the context of the EKC/KEOPS complex and likely plays a supporting role to the catalytic subunit KAE1. The EKC/KEOPS complex also promotes both telomere uncapping and telomere elongation. The complex is required for efficient recruitment of transcriptional coactivators.</text>
</comment>
<comment type="subunit">
    <text evidence="3">Component of the EKC/KEOPS complex composed of at least BUD32, CGI121, GON7, KAE1 and PCC1; the whole complex dimerizes.</text>
</comment>
<evidence type="ECO:0000256" key="5">
    <source>
        <dbReference type="ARBA" id="ARBA00013948"/>
    </source>
</evidence>
<dbReference type="Gene3D" id="1.10.510.10">
    <property type="entry name" value="Transferase(Phosphotransferase) domain 1"/>
    <property type="match status" value="1"/>
</dbReference>
<proteinExistence type="predicted"/>
<dbReference type="EC" id="2.7.11.1" evidence="4"/>
<comment type="catalytic activity">
    <reaction evidence="10">
        <text>L-threonyl-[protein] + ATP = O-phospho-L-threonyl-[protein] + ADP + H(+)</text>
        <dbReference type="Rhea" id="RHEA:46608"/>
        <dbReference type="Rhea" id="RHEA-COMP:11060"/>
        <dbReference type="Rhea" id="RHEA-COMP:11605"/>
        <dbReference type="ChEBI" id="CHEBI:15378"/>
        <dbReference type="ChEBI" id="CHEBI:30013"/>
        <dbReference type="ChEBI" id="CHEBI:30616"/>
        <dbReference type="ChEBI" id="CHEBI:61977"/>
        <dbReference type="ChEBI" id="CHEBI:456216"/>
        <dbReference type="EC" id="2.7.11.1"/>
    </reaction>
</comment>
<dbReference type="GO" id="GO:0004674">
    <property type="term" value="F:protein serine/threonine kinase activity"/>
    <property type="evidence" value="ECO:0007669"/>
    <property type="project" value="UniProtKB-EC"/>
</dbReference>
<gene>
    <name evidence="13" type="ORF">N7468_000044</name>
</gene>
<dbReference type="InterPro" id="IPR008266">
    <property type="entry name" value="Tyr_kinase_AS"/>
</dbReference>
<protein>
    <recommendedName>
        <fullName evidence="6">EKC/KEOPS complex subunit BUD32</fullName>
        <ecNumber evidence="4">2.7.11.1</ecNumber>
    </recommendedName>
    <alternativeName>
        <fullName evidence="8 9">Atypical Serine/threonine protein kinase BUD32</fullName>
    </alternativeName>
    <alternativeName>
        <fullName evidence="5">EKC/KEOPS complex subunit bud32</fullName>
    </alternativeName>
</protein>
<dbReference type="OrthoDB" id="1668230at2759"/>
<evidence type="ECO:0000256" key="2">
    <source>
        <dbReference type="ARBA" id="ARBA00004574"/>
    </source>
</evidence>
<dbReference type="GO" id="GO:0005634">
    <property type="term" value="C:nucleus"/>
    <property type="evidence" value="ECO:0007669"/>
    <property type="project" value="TreeGrafter"/>
</dbReference>
<evidence type="ECO:0000256" key="7">
    <source>
        <dbReference type="ARBA" id="ARBA00022895"/>
    </source>
</evidence>
<evidence type="ECO:0000259" key="12">
    <source>
        <dbReference type="PROSITE" id="PS50011"/>
    </source>
</evidence>
<dbReference type="Pfam" id="PF00069">
    <property type="entry name" value="Pkinase"/>
    <property type="match status" value="1"/>
</dbReference>
<dbReference type="GeneID" id="83196644"/>
<dbReference type="GO" id="GO:0005524">
    <property type="term" value="F:ATP binding"/>
    <property type="evidence" value="ECO:0007669"/>
    <property type="project" value="InterPro"/>
</dbReference>
<organism evidence="13 14">
    <name type="scientific">Penicillium chermesinum</name>
    <dbReference type="NCBI Taxonomy" id="63820"/>
    <lineage>
        <taxon>Eukaryota</taxon>
        <taxon>Fungi</taxon>
        <taxon>Dikarya</taxon>
        <taxon>Ascomycota</taxon>
        <taxon>Pezizomycotina</taxon>
        <taxon>Eurotiomycetes</taxon>
        <taxon>Eurotiomycetidae</taxon>
        <taxon>Eurotiales</taxon>
        <taxon>Aspergillaceae</taxon>
        <taxon>Penicillium</taxon>
    </lineage>
</organism>
<feature type="domain" description="Protein kinase" evidence="12">
    <location>
        <begin position="33"/>
        <end position="350"/>
    </location>
</feature>
<keyword evidence="7" id="KW-0158">Chromosome</keyword>
<evidence type="ECO:0000256" key="1">
    <source>
        <dbReference type="ARBA" id="ARBA00003747"/>
    </source>
</evidence>
<keyword evidence="7" id="KW-0779">Telomere</keyword>
<dbReference type="PANTHER" id="PTHR44167">
    <property type="entry name" value="OVARIAN-SPECIFIC SERINE/THREONINE-PROTEIN KINASE LOK-RELATED"/>
    <property type="match status" value="1"/>
</dbReference>
<evidence type="ECO:0000256" key="8">
    <source>
        <dbReference type="ARBA" id="ARBA00030980"/>
    </source>
</evidence>
<comment type="catalytic activity">
    <reaction evidence="11">
        <text>L-seryl-[protein] + ATP = O-phospho-L-seryl-[protein] + ADP + H(+)</text>
        <dbReference type="Rhea" id="RHEA:17989"/>
        <dbReference type="Rhea" id="RHEA-COMP:9863"/>
        <dbReference type="Rhea" id="RHEA-COMP:11604"/>
        <dbReference type="ChEBI" id="CHEBI:15378"/>
        <dbReference type="ChEBI" id="CHEBI:29999"/>
        <dbReference type="ChEBI" id="CHEBI:30616"/>
        <dbReference type="ChEBI" id="CHEBI:83421"/>
        <dbReference type="ChEBI" id="CHEBI:456216"/>
        <dbReference type="EC" id="2.7.11.1"/>
    </reaction>
</comment>
<name>A0A9W9PJG8_9EURO</name>
<reference evidence="13" key="1">
    <citation type="submission" date="2022-11" db="EMBL/GenBank/DDBJ databases">
        <authorList>
            <person name="Petersen C."/>
        </authorList>
    </citation>
    <scope>NUCLEOTIDE SEQUENCE</scope>
    <source>
        <strain evidence="13">IBT 19713</strain>
    </source>
</reference>
<reference evidence="13" key="2">
    <citation type="journal article" date="2023" name="IMA Fungus">
        <title>Comparative genomic study of the Penicillium genus elucidates a diverse pangenome and 15 lateral gene transfer events.</title>
        <authorList>
            <person name="Petersen C."/>
            <person name="Sorensen T."/>
            <person name="Nielsen M.R."/>
            <person name="Sondergaard T.E."/>
            <person name="Sorensen J.L."/>
            <person name="Fitzpatrick D.A."/>
            <person name="Frisvad J.C."/>
            <person name="Nielsen K.L."/>
        </authorList>
    </citation>
    <scope>NUCLEOTIDE SEQUENCE</scope>
    <source>
        <strain evidence="13">IBT 19713</strain>
    </source>
</reference>
<dbReference type="GO" id="GO:0044773">
    <property type="term" value="P:mitotic DNA damage checkpoint signaling"/>
    <property type="evidence" value="ECO:0007669"/>
    <property type="project" value="TreeGrafter"/>
</dbReference>
<evidence type="ECO:0000313" key="13">
    <source>
        <dbReference type="EMBL" id="KAJ5248593.1"/>
    </source>
</evidence>
<dbReference type="SMART" id="SM00220">
    <property type="entry name" value="S_TKc"/>
    <property type="match status" value="1"/>
</dbReference>